<organism evidence="1">
    <name type="scientific">Rhizophora mucronata</name>
    <name type="common">Asiatic mangrove</name>
    <dbReference type="NCBI Taxonomy" id="61149"/>
    <lineage>
        <taxon>Eukaryota</taxon>
        <taxon>Viridiplantae</taxon>
        <taxon>Streptophyta</taxon>
        <taxon>Embryophyta</taxon>
        <taxon>Tracheophyta</taxon>
        <taxon>Spermatophyta</taxon>
        <taxon>Magnoliopsida</taxon>
        <taxon>eudicotyledons</taxon>
        <taxon>Gunneridae</taxon>
        <taxon>Pentapetalae</taxon>
        <taxon>rosids</taxon>
        <taxon>fabids</taxon>
        <taxon>Malpighiales</taxon>
        <taxon>Rhizophoraceae</taxon>
        <taxon>Rhizophora</taxon>
    </lineage>
</organism>
<reference evidence="1" key="1">
    <citation type="submission" date="2018-02" db="EMBL/GenBank/DDBJ databases">
        <title>Rhizophora mucronata_Transcriptome.</title>
        <authorList>
            <person name="Meera S.P."/>
            <person name="Sreeshan A."/>
            <person name="Augustine A."/>
        </authorList>
    </citation>
    <scope>NUCLEOTIDE SEQUENCE</scope>
    <source>
        <tissue evidence="1">Leaf</tissue>
    </source>
</reference>
<dbReference type="AlphaFoldDB" id="A0A2P2NKI8"/>
<sequence length="68" mass="7649">MELKWWRPSSTKPMCLQAPRTAIKVISLGNIPLSFISENMSSDLLAKPFNAKPRMRAFQVETPLSSIS</sequence>
<evidence type="ECO:0000313" key="1">
    <source>
        <dbReference type="EMBL" id="MBX42983.1"/>
    </source>
</evidence>
<dbReference type="EMBL" id="GGEC01062499">
    <property type="protein sequence ID" value="MBX42983.1"/>
    <property type="molecule type" value="Transcribed_RNA"/>
</dbReference>
<proteinExistence type="predicted"/>
<name>A0A2P2NKI8_RHIMU</name>
<accession>A0A2P2NKI8</accession>
<protein>
    <submittedName>
        <fullName evidence="1">Uncharacterized protein</fullName>
    </submittedName>
</protein>